<evidence type="ECO:0000313" key="1">
    <source>
        <dbReference type="EMBL" id="SDW31074.1"/>
    </source>
</evidence>
<name>A0A1H2SIW5_9PSEU</name>
<protein>
    <submittedName>
        <fullName evidence="1">Uncharacterized protein</fullName>
    </submittedName>
</protein>
<dbReference type="Proteomes" id="UP000199529">
    <property type="component" value="Unassembled WGS sequence"/>
</dbReference>
<dbReference type="RefSeq" id="WP_177226239.1">
    <property type="nucleotide sequence ID" value="NZ_FNOK01000002.1"/>
</dbReference>
<sequence length="57" mass="5956">METLDLHDQSAELLPQREALGGCGCNLFPDVNTIVAVNTAVALFGSQATAAQVINQV</sequence>
<proteinExistence type="predicted"/>
<organism evidence="1 2">
    <name type="scientific">Saccharopolyspora shandongensis</name>
    <dbReference type="NCBI Taxonomy" id="418495"/>
    <lineage>
        <taxon>Bacteria</taxon>
        <taxon>Bacillati</taxon>
        <taxon>Actinomycetota</taxon>
        <taxon>Actinomycetes</taxon>
        <taxon>Pseudonocardiales</taxon>
        <taxon>Pseudonocardiaceae</taxon>
        <taxon>Saccharopolyspora</taxon>
    </lineage>
</organism>
<keyword evidence="2" id="KW-1185">Reference proteome</keyword>
<dbReference type="STRING" id="418495.SAMN05216215_1002219"/>
<evidence type="ECO:0000313" key="2">
    <source>
        <dbReference type="Proteomes" id="UP000199529"/>
    </source>
</evidence>
<gene>
    <name evidence="1" type="ORF">SAMN05216215_1002219</name>
</gene>
<dbReference type="AlphaFoldDB" id="A0A1H2SIW5"/>
<reference evidence="2" key="1">
    <citation type="submission" date="2016-10" db="EMBL/GenBank/DDBJ databases">
        <authorList>
            <person name="Varghese N."/>
            <person name="Submissions S."/>
        </authorList>
    </citation>
    <scope>NUCLEOTIDE SEQUENCE [LARGE SCALE GENOMIC DNA]</scope>
    <source>
        <strain evidence="2">CGMCC 4.3530</strain>
    </source>
</reference>
<accession>A0A1H2SIW5</accession>
<dbReference type="EMBL" id="FNOK01000002">
    <property type="protein sequence ID" value="SDW31074.1"/>
    <property type="molecule type" value="Genomic_DNA"/>
</dbReference>